<dbReference type="PANTHER" id="PTHR43652">
    <property type="entry name" value="BASIC AMINO ACID ANTIPORTER YFCC-RELATED"/>
    <property type="match status" value="1"/>
</dbReference>
<name>A0ABN9U5J6_9DINO</name>
<evidence type="ECO:0000259" key="9">
    <source>
        <dbReference type="Pfam" id="PF03600"/>
    </source>
</evidence>
<evidence type="ECO:0000256" key="3">
    <source>
        <dbReference type="ARBA" id="ARBA00022692"/>
    </source>
</evidence>
<keyword evidence="5 8" id="KW-1133">Transmembrane helix</keyword>
<evidence type="ECO:0000256" key="2">
    <source>
        <dbReference type="ARBA" id="ARBA00022448"/>
    </source>
</evidence>
<keyword evidence="6 8" id="KW-0472">Membrane</keyword>
<feature type="transmembrane region" description="Helical" evidence="8">
    <location>
        <begin position="127"/>
        <end position="144"/>
    </location>
</feature>
<keyword evidence="2" id="KW-0813">Transport</keyword>
<feature type="transmembrane region" description="Helical" evidence="8">
    <location>
        <begin position="297"/>
        <end position="318"/>
    </location>
</feature>
<protein>
    <recommendedName>
        <fullName evidence="9">Citrate transporter-like domain-containing protein</fullName>
    </recommendedName>
</protein>
<evidence type="ECO:0000313" key="10">
    <source>
        <dbReference type="EMBL" id="CAK0853479.1"/>
    </source>
</evidence>
<keyword evidence="3 8" id="KW-0812">Transmembrane</keyword>
<comment type="caution">
    <text evidence="10">The sequence shown here is derived from an EMBL/GenBank/DDBJ whole genome shotgun (WGS) entry which is preliminary data.</text>
</comment>
<evidence type="ECO:0000256" key="1">
    <source>
        <dbReference type="ARBA" id="ARBA00004141"/>
    </source>
</evidence>
<dbReference type="InterPro" id="IPR051679">
    <property type="entry name" value="DASS-Related_Transporters"/>
</dbReference>
<evidence type="ECO:0000313" key="11">
    <source>
        <dbReference type="Proteomes" id="UP001189429"/>
    </source>
</evidence>
<accession>A0ABN9U5J6</accession>
<feature type="non-terminal residue" evidence="10">
    <location>
        <position position="544"/>
    </location>
</feature>
<feature type="transmembrane region" description="Helical" evidence="8">
    <location>
        <begin position="259"/>
        <end position="285"/>
    </location>
</feature>
<keyword evidence="11" id="KW-1185">Reference proteome</keyword>
<feature type="transmembrane region" description="Helical" evidence="8">
    <location>
        <begin position="221"/>
        <end position="239"/>
    </location>
</feature>
<dbReference type="PANTHER" id="PTHR43652:SF2">
    <property type="entry name" value="BASIC AMINO ACID ANTIPORTER YFCC-RELATED"/>
    <property type="match status" value="1"/>
</dbReference>
<evidence type="ECO:0000256" key="4">
    <source>
        <dbReference type="ARBA" id="ARBA00022737"/>
    </source>
</evidence>
<comment type="subcellular location">
    <subcellularLocation>
        <location evidence="1">Membrane</location>
        <topology evidence="1">Multi-pass membrane protein</topology>
    </subcellularLocation>
</comment>
<organism evidence="10 11">
    <name type="scientific">Prorocentrum cordatum</name>
    <dbReference type="NCBI Taxonomy" id="2364126"/>
    <lineage>
        <taxon>Eukaryota</taxon>
        <taxon>Sar</taxon>
        <taxon>Alveolata</taxon>
        <taxon>Dinophyceae</taxon>
        <taxon>Prorocentrales</taxon>
        <taxon>Prorocentraceae</taxon>
        <taxon>Prorocentrum</taxon>
    </lineage>
</organism>
<dbReference type="Pfam" id="PF03600">
    <property type="entry name" value="CitMHS"/>
    <property type="match status" value="1"/>
</dbReference>
<evidence type="ECO:0000256" key="5">
    <source>
        <dbReference type="ARBA" id="ARBA00022989"/>
    </source>
</evidence>
<gene>
    <name evidence="10" type="ORF">PCOR1329_LOCUS44941</name>
</gene>
<feature type="compositionally biased region" description="Acidic residues" evidence="7">
    <location>
        <begin position="385"/>
        <end position="401"/>
    </location>
</feature>
<evidence type="ECO:0000256" key="7">
    <source>
        <dbReference type="SAM" id="MobiDB-lite"/>
    </source>
</evidence>
<feature type="compositionally biased region" description="Low complexity" evidence="7">
    <location>
        <begin position="357"/>
        <end position="373"/>
    </location>
</feature>
<reference evidence="10" key="1">
    <citation type="submission" date="2023-10" db="EMBL/GenBank/DDBJ databases">
        <authorList>
            <person name="Chen Y."/>
            <person name="Shah S."/>
            <person name="Dougan E. K."/>
            <person name="Thang M."/>
            <person name="Chan C."/>
        </authorList>
    </citation>
    <scope>NUCLEOTIDE SEQUENCE [LARGE SCALE GENOMIC DNA]</scope>
</reference>
<sequence length="544" mass="58946">MTDRPLPASSVRFQVPDPDDVENVQAEPLEHSAARTGTTTRSPLVGSWQQSNRHEVLDLLKRDMIAAKAYHKDRRASRRKAEFGANLPIWFITANCLFACFLGLLELTCHPQFEVEDAGQVKPRPRWGAYLTMMMIWFSVTLIYNKVADHLVFALLVTVLLVSSRITLDEALSGFGKFGPWVPQLQAIILKSVRDSGLLDSILDRFLGKQQGSSRWACAKLYFSGLTLGTVIGGSPAVAAASPVVARWAECYSFPLRPMLYLLVVAAACGNVMLLTSAPASVVIAQMLCGDHNHCRLSVFSPAPLALIVAAVLGVYAVCVGRRLSSASPDPPEQRLLQPTPRVQRPRARTGFDDGVESSVEMTSSSEAMSTEQAEQELGDRLEQLEDPEAPEEGGWEEPEVPGDFARGPGSWSSYDSSPQAVATSMVARSFGRGRSERPRHGPGDLLSWWNPRGSAAGRGLRASAGQLAALQLHYEVDFVVVEGSRLVGHTPRSAGLPCQEGLLLTAISRASSSTADPGLACASAGGEQHVKQWRSVPARLHPY</sequence>
<dbReference type="InterPro" id="IPR004680">
    <property type="entry name" value="Cit_transptr-like_dom"/>
</dbReference>
<dbReference type="EMBL" id="CAUYUJ010015398">
    <property type="protein sequence ID" value="CAK0853479.1"/>
    <property type="molecule type" value="Genomic_DNA"/>
</dbReference>
<dbReference type="Proteomes" id="UP001189429">
    <property type="component" value="Unassembled WGS sequence"/>
</dbReference>
<feature type="region of interest" description="Disordered" evidence="7">
    <location>
        <begin position="1"/>
        <end position="22"/>
    </location>
</feature>
<feature type="region of interest" description="Disordered" evidence="7">
    <location>
        <begin position="326"/>
        <end position="419"/>
    </location>
</feature>
<proteinExistence type="predicted"/>
<feature type="transmembrane region" description="Helical" evidence="8">
    <location>
        <begin position="87"/>
        <end position="107"/>
    </location>
</feature>
<evidence type="ECO:0000256" key="6">
    <source>
        <dbReference type="ARBA" id="ARBA00023136"/>
    </source>
</evidence>
<keyword evidence="4" id="KW-0677">Repeat</keyword>
<evidence type="ECO:0000256" key="8">
    <source>
        <dbReference type="SAM" id="Phobius"/>
    </source>
</evidence>
<feature type="domain" description="Citrate transporter-like" evidence="9">
    <location>
        <begin position="149"/>
        <end position="332"/>
    </location>
</feature>
<feature type="transmembrane region" description="Helical" evidence="8">
    <location>
        <begin position="150"/>
        <end position="168"/>
    </location>
</feature>